<dbReference type="OrthoDB" id="45930at2759"/>
<feature type="compositionally biased region" description="Basic and acidic residues" evidence="2">
    <location>
        <begin position="60"/>
        <end position="72"/>
    </location>
</feature>
<keyword evidence="3" id="KW-0472">Membrane</keyword>
<dbReference type="InterPro" id="IPR006966">
    <property type="entry name" value="Peroxin-3"/>
</dbReference>
<dbReference type="PANTHER" id="PTHR28080:SF1">
    <property type="entry name" value="PEROXISOMAL BIOGENESIS FACTOR 3"/>
    <property type="match status" value="1"/>
</dbReference>
<evidence type="ECO:0000313" key="5">
    <source>
        <dbReference type="Proteomes" id="UP000585474"/>
    </source>
</evidence>
<keyword evidence="1" id="KW-0175">Coiled coil</keyword>
<gene>
    <name evidence="4" type="ORF">Acr_22g0010100</name>
</gene>
<reference evidence="4 5" key="1">
    <citation type="submission" date="2019-07" db="EMBL/GenBank/DDBJ databases">
        <title>De Novo Assembly of kiwifruit Actinidia rufa.</title>
        <authorList>
            <person name="Sugita-Konishi S."/>
            <person name="Sato K."/>
            <person name="Mori E."/>
            <person name="Abe Y."/>
            <person name="Kisaki G."/>
            <person name="Hamano K."/>
            <person name="Suezawa K."/>
            <person name="Otani M."/>
            <person name="Fukuda T."/>
            <person name="Manabe T."/>
            <person name="Gomi K."/>
            <person name="Tabuchi M."/>
            <person name="Akimitsu K."/>
            <person name="Kataoka I."/>
        </authorList>
    </citation>
    <scope>NUCLEOTIDE SEQUENCE [LARGE SCALE GENOMIC DNA]</scope>
    <source>
        <strain evidence="5">cv. Fuchu</strain>
    </source>
</reference>
<feature type="coiled-coil region" evidence="1">
    <location>
        <begin position="214"/>
        <end position="241"/>
    </location>
</feature>
<organism evidence="4 5">
    <name type="scientific">Actinidia rufa</name>
    <dbReference type="NCBI Taxonomy" id="165716"/>
    <lineage>
        <taxon>Eukaryota</taxon>
        <taxon>Viridiplantae</taxon>
        <taxon>Streptophyta</taxon>
        <taxon>Embryophyta</taxon>
        <taxon>Tracheophyta</taxon>
        <taxon>Spermatophyta</taxon>
        <taxon>Magnoliopsida</taxon>
        <taxon>eudicotyledons</taxon>
        <taxon>Gunneridae</taxon>
        <taxon>Pentapetalae</taxon>
        <taxon>asterids</taxon>
        <taxon>Ericales</taxon>
        <taxon>Actinidiaceae</taxon>
        <taxon>Actinidia</taxon>
    </lineage>
</organism>
<dbReference type="EMBL" id="BJWL01000022">
    <property type="protein sequence ID" value="GFZ11612.1"/>
    <property type="molecule type" value="Genomic_DNA"/>
</dbReference>
<dbReference type="PANTHER" id="PTHR28080">
    <property type="entry name" value="PEROXISOMAL BIOGENESIS FACTOR 3"/>
    <property type="match status" value="1"/>
</dbReference>
<name>A0A7J0GLH1_9ERIC</name>
<proteinExistence type="predicted"/>
<evidence type="ECO:0000313" key="4">
    <source>
        <dbReference type="EMBL" id="GFZ11612.1"/>
    </source>
</evidence>
<sequence length="311" mass="34962">MPPYRYSPRYKRILSSSDTITTVARLPWGLSGSTKAGKPCTYNVRHGCASAKSVELGKQQAKEKSLSKDLRQRKGNQGMGAYGLLGTTMGPASEADMWSRAVSHRERDCNRMIVLPPIARHADSPANTHQTALHIDALNSVQRHSSCSLAEGLLNVINHVCDRTLFWTTALVSCSGVIFYLTSSWTAGFWKRHRRKVYLTLGVFGSGYLAYKLYDSHRRRLSDLERQLAGERENEELIKAQMQAHFENIQRIADATTLPHSMGYLSSRVAEELDLSHLTERLIRGKGQPNTMSSSEKLELWDKLKILISEQ</sequence>
<accession>A0A7J0GLH1</accession>
<dbReference type="GO" id="GO:0005778">
    <property type="term" value="C:peroxisomal membrane"/>
    <property type="evidence" value="ECO:0007669"/>
    <property type="project" value="InterPro"/>
</dbReference>
<dbReference type="GO" id="GO:0030674">
    <property type="term" value="F:protein-macromolecule adaptor activity"/>
    <property type="evidence" value="ECO:0007669"/>
    <property type="project" value="TreeGrafter"/>
</dbReference>
<feature type="transmembrane region" description="Helical" evidence="3">
    <location>
        <begin position="197"/>
        <end position="214"/>
    </location>
</feature>
<comment type="caution">
    <text evidence="4">The sequence shown here is derived from an EMBL/GenBank/DDBJ whole genome shotgun (WGS) entry which is preliminary data.</text>
</comment>
<evidence type="ECO:0000256" key="2">
    <source>
        <dbReference type="SAM" id="MobiDB-lite"/>
    </source>
</evidence>
<feature type="transmembrane region" description="Helical" evidence="3">
    <location>
        <begin position="165"/>
        <end position="185"/>
    </location>
</feature>
<evidence type="ECO:0000256" key="1">
    <source>
        <dbReference type="SAM" id="Coils"/>
    </source>
</evidence>
<keyword evidence="3" id="KW-0812">Transmembrane</keyword>
<dbReference type="Proteomes" id="UP000585474">
    <property type="component" value="Unassembled WGS sequence"/>
</dbReference>
<evidence type="ECO:0000256" key="3">
    <source>
        <dbReference type="SAM" id="Phobius"/>
    </source>
</evidence>
<protein>
    <submittedName>
        <fullName evidence="4">Peroxin 3</fullName>
    </submittedName>
</protein>
<dbReference type="AlphaFoldDB" id="A0A7J0GLH1"/>
<keyword evidence="3" id="KW-1133">Transmembrane helix</keyword>
<dbReference type="GO" id="GO:0045046">
    <property type="term" value="P:protein import into peroxisome membrane"/>
    <property type="evidence" value="ECO:0007669"/>
    <property type="project" value="TreeGrafter"/>
</dbReference>
<keyword evidence="5" id="KW-1185">Reference proteome</keyword>
<feature type="region of interest" description="Disordered" evidence="2">
    <location>
        <begin position="55"/>
        <end position="78"/>
    </location>
</feature>